<gene>
    <name evidence="1" type="primary">ORF11284</name>
</gene>
<dbReference type="EMBL" id="HACG01003762">
    <property type="protein sequence ID" value="CEK50627.1"/>
    <property type="molecule type" value="Transcribed_RNA"/>
</dbReference>
<feature type="non-terminal residue" evidence="1">
    <location>
        <position position="1"/>
    </location>
</feature>
<dbReference type="AlphaFoldDB" id="A0A0B6Y2U8"/>
<sequence length="76" mass="8418">GVQSVQDMNNIRPGQLETHTNSLVCAKNRSKCMPESSIPARDSTENSLQIYQQETALTSISDAAYLHQIRKCPILS</sequence>
<name>A0A0B6Y2U8_9EUPU</name>
<accession>A0A0B6Y2U8</accession>
<feature type="non-terminal residue" evidence="1">
    <location>
        <position position="76"/>
    </location>
</feature>
<evidence type="ECO:0000313" key="1">
    <source>
        <dbReference type="EMBL" id="CEK50627.1"/>
    </source>
</evidence>
<reference evidence="1" key="1">
    <citation type="submission" date="2014-12" db="EMBL/GenBank/DDBJ databases">
        <title>Insight into the proteome of Arion vulgaris.</title>
        <authorList>
            <person name="Aradska J."/>
            <person name="Bulat T."/>
            <person name="Smidak R."/>
            <person name="Sarate P."/>
            <person name="Gangsoo J."/>
            <person name="Sialana F."/>
            <person name="Bilban M."/>
            <person name="Lubec G."/>
        </authorList>
    </citation>
    <scope>NUCLEOTIDE SEQUENCE</scope>
    <source>
        <tissue evidence="1">Skin</tissue>
    </source>
</reference>
<protein>
    <submittedName>
        <fullName evidence="1">Uncharacterized protein</fullName>
    </submittedName>
</protein>
<proteinExistence type="predicted"/>
<organism evidence="1">
    <name type="scientific">Arion vulgaris</name>
    <dbReference type="NCBI Taxonomy" id="1028688"/>
    <lineage>
        <taxon>Eukaryota</taxon>
        <taxon>Metazoa</taxon>
        <taxon>Spiralia</taxon>
        <taxon>Lophotrochozoa</taxon>
        <taxon>Mollusca</taxon>
        <taxon>Gastropoda</taxon>
        <taxon>Heterobranchia</taxon>
        <taxon>Euthyneura</taxon>
        <taxon>Panpulmonata</taxon>
        <taxon>Eupulmonata</taxon>
        <taxon>Stylommatophora</taxon>
        <taxon>Helicina</taxon>
        <taxon>Arionoidea</taxon>
        <taxon>Arionidae</taxon>
        <taxon>Arion</taxon>
    </lineage>
</organism>